<evidence type="ECO:0000259" key="9">
    <source>
        <dbReference type="PROSITE" id="PS50885"/>
    </source>
</evidence>
<dbReference type="SUPFAM" id="SSF58104">
    <property type="entry name" value="Methyl-accepting chemotaxis protein (MCP) signaling domain"/>
    <property type="match status" value="1"/>
</dbReference>
<accession>I0BD24</accession>
<dbReference type="CDD" id="cd06225">
    <property type="entry name" value="HAMP"/>
    <property type="match status" value="1"/>
</dbReference>
<dbReference type="PANTHER" id="PTHR32089">
    <property type="entry name" value="METHYL-ACCEPTING CHEMOTAXIS PROTEIN MCPB"/>
    <property type="match status" value="1"/>
</dbReference>
<keyword evidence="4 6" id="KW-0807">Transducer</keyword>
<evidence type="ECO:0000256" key="6">
    <source>
        <dbReference type="PROSITE-ProRule" id="PRU00284"/>
    </source>
</evidence>
<dbReference type="Gene3D" id="6.10.340.10">
    <property type="match status" value="1"/>
</dbReference>
<dbReference type="SMART" id="SM00304">
    <property type="entry name" value="HAMP"/>
    <property type="match status" value="1"/>
</dbReference>
<dbReference type="InterPro" id="IPR003660">
    <property type="entry name" value="HAMP_dom"/>
</dbReference>
<dbReference type="InterPro" id="IPR024478">
    <property type="entry name" value="HlyB_4HB_MCP"/>
</dbReference>
<dbReference type="KEGG" id="pmw:B2K_05960"/>
<evidence type="ECO:0000313" key="10">
    <source>
        <dbReference type="EMBL" id="AFH60271.1"/>
    </source>
</evidence>
<dbReference type="CDD" id="cd11386">
    <property type="entry name" value="MCP_signal"/>
    <property type="match status" value="1"/>
</dbReference>
<dbReference type="InterPro" id="IPR004089">
    <property type="entry name" value="MCPsignal_dom"/>
</dbReference>
<evidence type="ECO:0000259" key="8">
    <source>
        <dbReference type="PROSITE" id="PS50111"/>
    </source>
</evidence>
<dbReference type="GO" id="GO:0007165">
    <property type="term" value="P:signal transduction"/>
    <property type="evidence" value="ECO:0007669"/>
    <property type="project" value="UniProtKB-KW"/>
</dbReference>
<keyword evidence="7" id="KW-0812">Transmembrane</keyword>
<name>I0BD24_9BACL</name>
<dbReference type="RefSeq" id="WP_014649616.1">
    <property type="nucleotide sequence ID" value="NC_017672.3"/>
</dbReference>
<evidence type="ECO:0000256" key="4">
    <source>
        <dbReference type="ARBA" id="ARBA00023224"/>
    </source>
</evidence>
<evidence type="ECO:0000256" key="7">
    <source>
        <dbReference type="SAM" id="Phobius"/>
    </source>
</evidence>
<dbReference type="GO" id="GO:0006935">
    <property type="term" value="P:chemotaxis"/>
    <property type="evidence" value="ECO:0007669"/>
    <property type="project" value="InterPro"/>
</dbReference>
<feature type="transmembrane region" description="Helical" evidence="7">
    <location>
        <begin position="6"/>
        <end position="24"/>
    </location>
</feature>
<dbReference type="Pfam" id="PF12729">
    <property type="entry name" value="4HB_MCP_1"/>
    <property type="match status" value="1"/>
</dbReference>
<dbReference type="PATRIC" id="fig|997761.3.peg.1194"/>
<evidence type="ECO:0000313" key="11">
    <source>
        <dbReference type="Proteomes" id="UP000007392"/>
    </source>
</evidence>
<dbReference type="GO" id="GO:0005886">
    <property type="term" value="C:plasma membrane"/>
    <property type="evidence" value="ECO:0007669"/>
    <property type="project" value="UniProtKB-SubCell"/>
</dbReference>
<dbReference type="PANTHER" id="PTHR32089:SF112">
    <property type="entry name" value="LYSOZYME-LIKE PROTEIN-RELATED"/>
    <property type="match status" value="1"/>
</dbReference>
<evidence type="ECO:0000256" key="2">
    <source>
        <dbReference type="ARBA" id="ARBA00022475"/>
    </source>
</evidence>
<dbReference type="Gene3D" id="1.10.287.950">
    <property type="entry name" value="Methyl-accepting chemotaxis protein"/>
    <property type="match status" value="1"/>
</dbReference>
<sequence length="570" mass="61054">MKLNTIKSKLYVLVGFFLAAMLILQGMNQYNSRQSDDQIRVMYENNTMAAVYLGNAQNALWQLRFGLAQFMLLTKPEEKQKILDDEKKLYQVFSDNLNAYAQGSRTEEEKTILVSLQESYQKYMDARPKWFELYGAGKFEEAADWRAKTTTLYGGETVKGLEKLIQLQQQLAKQAHQEGVQASMKRSSLVFGAAAAVLLIGLAAGFLLVRSISRPLVALTEAAKRVAAGDLTEGGLQVNAKDETGQLAAAFGTMSQNLRELIGQIGTSTKLLSSAAEQLSSGASQTNTASEHIASTVEQVAAGAEEQVASIQKSSAVISQMSTGMTGIARSTQQAASNASQTLEKAEKGAHSIQTIEKQMGSINRNVEGLGGTIKSLGERSQEIGQIVEVITGIAGQTNLLALNAAIEAARAGENGRGFAVVAGEVRKLAEQSGVSAQKISQLVSLIQEEANKAVLSMNSVAQDVSQGMGVVADAGQSFQQIRASVGDVTSQIEEVSASVQEVTTGAEQVVHHMGEITRMVEETASGTQAVSSAAEEQLASMQEIRASSEALSEMAEELQRLIVKFKVQR</sequence>
<dbReference type="GO" id="GO:0004888">
    <property type="term" value="F:transmembrane signaling receptor activity"/>
    <property type="evidence" value="ECO:0007669"/>
    <property type="project" value="InterPro"/>
</dbReference>
<organism evidence="10 11">
    <name type="scientific">Paenibacillus mucilaginosus K02</name>
    <dbReference type="NCBI Taxonomy" id="997761"/>
    <lineage>
        <taxon>Bacteria</taxon>
        <taxon>Bacillati</taxon>
        <taxon>Bacillota</taxon>
        <taxon>Bacilli</taxon>
        <taxon>Bacillales</taxon>
        <taxon>Paenibacillaceae</taxon>
        <taxon>Paenibacillus</taxon>
    </lineage>
</organism>
<evidence type="ECO:0000256" key="3">
    <source>
        <dbReference type="ARBA" id="ARBA00023136"/>
    </source>
</evidence>
<dbReference type="PROSITE" id="PS50111">
    <property type="entry name" value="CHEMOTAXIS_TRANSDUC_2"/>
    <property type="match status" value="1"/>
</dbReference>
<dbReference type="Proteomes" id="UP000007392">
    <property type="component" value="Chromosome"/>
</dbReference>
<feature type="transmembrane region" description="Helical" evidence="7">
    <location>
        <begin position="189"/>
        <end position="209"/>
    </location>
</feature>
<dbReference type="HOGENOM" id="CLU_000445_107_27_9"/>
<feature type="domain" description="Methyl-accepting transducer" evidence="8">
    <location>
        <begin position="282"/>
        <end position="518"/>
    </location>
</feature>
<feature type="domain" description="HAMP" evidence="9">
    <location>
        <begin position="210"/>
        <end position="263"/>
    </location>
</feature>
<dbReference type="PRINTS" id="PR00260">
    <property type="entry name" value="CHEMTRNSDUCR"/>
</dbReference>
<keyword evidence="3 7" id="KW-0472">Membrane</keyword>
<gene>
    <name evidence="10" type="ORF">B2K_05960</name>
</gene>
<dbReference type="InterPro" id="IPR004090">
    <property type="entry name" value="Chemotax_Me-accpt_rcpt"/>
</dbReference>
<dbReference type="Pfam" id="PF00015">
    <property type="entry name" value="MCPsignal"/>
    <property type="match status" value="1"/>
</dbReference>
<evidence type="ECO:0008006" key="12">
    <source>
        <dbReference type="Google" id="ProtNLM"/>
    </source>
</evidence>
<dbReference type="Pfam" id="PF00672">
    <property type="entry name" value="HAMP"/>
    <property type="match status" value="1"/>
</dbReference>
<dbReference type="PROSITE" id="PS50885">
    <property type="entry name" value="HAMP"/>
    <property type="match status" value="1"/>
</dbReference>
<evidence type="ECO:0000256" key="1">
    <source>
        <dbReference type="ARBA" id="ARBA00004236"/>
    </source>
</evidence>
<dbReference type="AlphaFoldDB" id="I0BD24"/>
<keyword evidence="7" id="KW-1133">Transmembrane helix</keyword>
<dbReference type="SMART" id="SM00283">
    <property type="entry name" value="MA"/>
    <property type="match status" value="1"/>
</dbReference>
<keyword evidence="2" id="KW-1003">Cell membrane</keyword>
<dbReference type="EMBL" id="CP003422">
    <property type="protein sequence ID" value="AFH60271.1"/>
    <property type="molecule type" value="Genomic_DNA"/>
</dbReference>
<reference evidence="10 11" key="1">
    <citation type="submission" date="2013-06" db="EMBL/GenBank/DDBJ databases">
        <title>Complete genome sequence of Paenibacillus mucilaginosus K02.</title>
        <authorList>
            <person name="Xiao B."/>
            <person name="Sun L."/>
            <person name="Xiao L."/>
            <person name="Lian B."/>
        </authorList>
    </citation>
    <scope>NUCLEOTIDE SEQUENCE [LARGE SCALE GENOMIC DNA]</scope>
    <source>
        <strain evidence="10 11">K02</strain>
    </source>
</reference>
<protein>
    <recommendedName>
        <fullName evidence="12">Chemotaxis protein</fullName>
    </recommendedName>
</protein>
<proteinExistence type="inferred from homology"/>
<evidence type="ECO:0000256" key="5">
    <source>
        <dbReference type="ARBA" id="ARBA00029447"/>
    </source>
</evidence>
<comment type="subcellular location">
    <subcellularLocation>
        <location evidence="1">Cell membrane</location>
    </subcellularLocation>
</comment>
<comment type="similarity">
    <text evidence="5">Belongs to the methyl-accepting chemotaxis (MCP) protein family.</text>
</comment>